<dbReference type="Gene3D" id="2.120.10.30">
    <property type="entry name" value="TolB, C-terminal domain"/>
    <property type="match status" value="1"/>
</dbReference>
<feature type="region of interest" description="Disordered" evidence="1">
    <location>
        <begin position="255"/>
        <end position="275"/>
    </location>
</feature>
<evidence type="ECO:0000313" key="2">
    <source>
        <dbReference type="EMBL" id="MQM04887.1"/>
    </source>
</evidence>
<sequence length="275" mass="30540">MEEEDGGDAIMVKGPIHCPRLVMFGQLRRYTARRCWPTATPAQPKISKVLHRRHLQRRRKTGVVGMGILVDRPRGRLLVVYSDIFGNCYGGLGAYDLVTWRHLFLTQLSGLDDEPFDANDVAVDGEGNAYVIDAKSNKLWKVGPGKALLLVIRIPTFTQSKKWYRNLLGLNGIVHHPDGYLLVIHTFGNQLFKLDAATGEVTVVQVSRGTLLLGDGLELLSPTKLVVVGGSTAGRTRVPTLMAAGAARERDEGELLRRWGGREKGGRRKRQRGRR</sequence>
<proteinExistence type="predicted"/>
<keyword evidence="3" id="KW-1185">Reference proteome</keyword>
<protein>
    <submittedName>
        <fullName evidence="2">Uncharacterized protein</fullName>
    </submittedName>
</protein>
<dbReference type="GO" id="GO:0005783">
    <property type="term" value="C:endoplasmic reticulum"/>
    <property type="evidence" value="ECO:0007669"/>
    <property type="project" value="TreeGrafter"/>
</dbReference>
<evidence type="ECO:0000256" key="1">
    <source>
        <dbReference type="SAM" id="MobiDB-lite"/>
    </source>
</evidence>
<dbReference type="SUPFAM" id="SSF63829">
    <property type="entry name" value="Calcium-dependent phosphotriesterase"/>
    <property type="match status" value="1"/>
</dbReference>
<dbReference type="PANTHER" id="PTHR31460:SF0">
    <property type="entry name" value="CALCIUM-DEPENDENT PHOSPHOTRIESTERASE SUPERFAMILY PROTEIN-RELATED"/>
    <property type="match status" value="1"/>
</dbReference>
<evidence type="ECO:0000313" key="3">
    <source>
        <dbReference type="Proteomes" id="UP000652761"/>
    </source>
</evidence>
<reference evidence="2" key="1">
    <citation type="submission" date="2017-07" db="EMBL/GenBank/DDBJ databases">
        <title>Taro Niue Genome Assembly and Annotation.</title>
        <authorList>
            <person name="Atibalentja N."/>
            <person name="Keating K."/>
            <person name="Fields C.J."/>
        </authorList>
    </citation>
    <scope>NUCLEOTIDE SEQUENCE</scope>
    <source>
        <strain evidence="2">Niue_2</strain>
        <tissue evidence="2">Leaf</tissue>
    </source>
</reference>
<dbReference type="InterPro" id="IPR053224">
    <property type="entry name" value="Sensory_adhesion_molecule"/>
</dbReference>
<accession>A0A843WBR9</accession>
<dbReference type="InterPro" id="IPR011042">
    <property type="entry name" value="6-blade_b-propeller_TolB-like"/>
</dbReference>
<dbReference type="PANTHER" id="PTHR31460">
    <property type="match status" value="1"/>
</dbReference>
<dbReference type="EMBL" id="NMUH01003303">
    <property type="protein sequence ID" value="MQM04887.1"/>
    <property type="molecule type" value="Genomic_DNA"/>
</dbReference>
<dbReference type="Proteomes" id="UP000652761">
    <property type="component" value="Unassembled WGS sequence"/>
</dbReference>
<gene>
    <name evidence="2" type="ORF">Taro_037687</name>
</gene>
<dbReference type="OrthoDB" id="1902639at2759"/>
<dbReference type="AlphaFoldDB" id="A0A843WBR9"/>
<comment type="caution">
    <text evidence="2">The sequence shown here is derived from an EMBL/GenBank/DDBJ whole genome shotgun (WGS) entry which is preliminary data.</text>
</comment>
<feature type="compositionally biased region" description="Basic and acidic residues" evidence="1">
    <location>
        <begin position="255"/>
        <end position="264"/>
    </location>
</feature>
<feature type="compositionally biased region" description="Basic residues" evidence="1">
    <location>
        <begin position="265"/>
        <end position="275"/>
    </location>
</feature>
<organism evidence="2 3">
    <name type="scientific">Colocasia esculenta</name>
    <name type="common">Wild taro</name>
    <name type="synonym">Arum esculentum</name>
    <dbReference type="NCBI Taxonomy" id="4460"/>
    <lineage>
        <taxon>Eukaryota</taxon>
        <taxon>Viridiplantae</taxon>
        <taxon>Streptophyta</taxon>
        <taxon>Embryophyta</taxon>
        <taxon>Tracheophyta</taxon>
        <taxon>Spermatophyta</taxon>
        <taxon>Magnoliopsida</taxon>
        <taxon>Liliopsida</taxon>
        <taxon>Araceae</taxon>
        <taxon>Aroideae</taxon>
        <taxon>Colocasieae</taxon>
        <taxon>Colocasia</taxon>
    </lineage>
</organism>
<name>A0A843WBR9_COLES</name>